<feature type="binding site" evidence="13 14">
    <location>
        <position position="68"/>
    </location>
    <ligand>
        <name>[4Fe-4S] cluster</name>
        <dbReference type="ChEBI" id="CHEBI:49883"/>
        <note>4Fe-4S-S-AdoMet</note>
    </ligand>
</feature>
<keyword evidence="8 13" id="KW-0479">Metal-binding</keyword>
<keyword evidence="5 13" id="KW-0808">Transferase</keyword>
<evidence type="ECO:0000256" key="6">
    <source>
        <dbReference type="ARBA" id="ARBA00022691"/>
    </source>
</evidence>
<dbReference type="OrthoDB" id="9786826at2"/>
<evidence type="ECO:0000313" key="17">
    <source>
        <dbReference type="Proteomes" id="UP000017831"/>
    </source>
</evidence>
<dbReference type="PANTHER" id="PTHR22976:SF2">
    <property type="entry name" value="BIOTIN SYNTHASE, MITOCHONDRIAL"/>
    <property type="match status" value="1"/>
</dbReference>
<comment type="catalytic activity">
    <reaction evidence="12 13">
        <text>(4R,5S)-dethiobiotin + (sulfur carrier)-SH + 2 reduced [2Fe-2S]-[ferredoxin] + 2 S-adenosyl-L-methionine = (sulfur carrier)-H + biotin + 2 5'-deoxyadenosine + 2 L-methionine + 2 oxidized [2Fe-2S]-[ferredoxin]</text>
        <dbReference type="Rhea" id="RHEA:22060"/>
        <dbReference type="Rhea" id="RHEA-COMP:10000"/>
        <dbReference type="Rhea" id="RHEA-COMP:10001"/>
        <dbReference type="Rhea" id="RHEA-COMP:14737"/>
        <dbReference type="Rhea" id="RHEA-COMP:14739"/>
        <dbReference type="ChEBI" id="CHEBI:17319"/>
        <dbReference type="ChEBI" id="CHEBI:29917"/>
        <dbReference type="ChEBI" id="CHEBI:33737"/>
        <dbReference type="ChEBI" id="CHEBI:33738"/>
        <dbReference type="ChEBI" id="CHEBI:57586"/>
        <dbReference type="ChEBI" id="CHEBI:57844"/>
        <dbReference type="ChEBI" id="CHEBI:59789"/>
        <dbReference type="ChEBI" id="CHEBI:64428"/>
        <dbReference type="ChEBI" id="CHEBI:149473"/>
        <dbReference type="EC" id="2.8.1.6"/>
    </reaction>
</comment>
<dbReference type="PANTHER" id="PTHR22976">
    <property type="entry name" value="BIOTIN SYNTHASE"/>
    <property type="match status" value="1"/>
</dbReference>
<keyword evidence="11 13" id="KW-0411">Iron-sulfur</keyword>
<dbReference type="GO" id="GO:0051539">
    <property type="term" value="F:4 iron, 4 sulfur cluster binding"/>
    <property type="evidence" value="ECO:0007669"/>
    <property type="project" value="UniProtKB-KW"/>
</dbReference>
<feature type="binding site" evidence="13 14">
    <location>
        <position position="65"/>
    </location>
    <ligand>
        <name>[4Fe-4S] cluster</name>
        <dbReference type="ChEBI" id="CHEBI:49883"/>
        <note>4Fe-4S-S-AdoMet</note>
    </ligand>
</feature>
<dbReference type="SFLD" id="SFLDG01060">
    <property type="entry name" value="BATS_domain_containing"/>
    <property type="match status" value="1"/>
</dbReference>
<evidence type="ECO:0000259" key="15">
    <source>
        <dbReference type="PROSITE" id="PS51918"/>
    </source>
</evidence>
<keyword evidence="10 13" id="KW-0408">Iron</keyword>
<dbReference type="Pfam" id="PF04055">
    <property type="entry name" value="Radical_SAM"/>
    <property type="match status" value="1"/>
</dbReference>
<dbReference type="GO" id="GO:0004076">
    <property type="term" value="F:biotin synthase activity"/>
    <property type="evidence" value="ECO:0007669"/>
    <property type="project" value="UniProtKB-UniRule"/>
</dbReference>
<feature type="binding site" evidence="13 14">
    <location>
        <position position="267"/>
    </location>
    <ligand>
        <name>[2Fe-2S] cluster</name>
        <dbReference type="ChEBI" id="CHEBI:190135"/>
    </ligand>
</feature>
<dbReference type="GO" id="GO:0005506">
    <property type="term" value="F:iron ion binding"/>
    <property type="evidence" value="ECO:0007669"/>
    <property type="project" value="UniProtKB-UniRule"/>
</dbReference>
<evidence type="ECO:0000256" key="4">
    <source>
        <dbReference type="ARBA" id="ARBA00022485"/>
    </source>
</evidence>
<evidence type="ECO:0000256" key="2">
    <source>
        <dbReference type="ARBA" id="ARBA00010765"/>
    </source>
</evidence>
<comment type="cofactor">
    <cofactor evidence="14">
        <name>[2Fe-2S] cluster</name>
        <dbReference type="ChEBI" id="CHEBI:190135"/>
    </cofactor>
    <text evidence="14">Binds 1 [2Fe-2S] cluster. The cluster is coordinated with 3 cysteines and 1 arginine.</text>
</comment>
<dbReference type="HAMAP" id="MF_01694">
    <property type="entry name" value="BioB"/>
    <property type="match status" value="1"/>
</dbReference>
<keyword evidence="7 13" id="KW-0001">2Fe-2S</keyword>
<dbReference type="SUPFAM" id="SSF102114">
    <property type="entry name" value="Radical SAM enzymes"/>
    <property type="match status" value="1"/>
</dbReference>
<feature type="binding site" evidence="13 14">
    <location>
        <position position="61"/>
    </location>
    <ligand>
        <name>[4Fe-4S] cluster</name>
        <dbReference type="ChEBI" id="CHEBI:49883"/>
        <note>4Fe-4S-S-AdoMet</note>
    </ligand>
</feature>
<dbReference type="CDD" id="cd01335">
    <property type="entry name" value="Radical_SAM"/>
    <property type="match status" value="1"/>
</dbReference>
<evidence type="ECO:0000256" key="11">
    <source>
        <dbReference type="ARBA" id="ARBA00023014"/>
    </source>
</evidence>
<comment type="similarity">
    <text evidence="2 13">Belongs to the radical SAM superfamily. Biotin synthase family.</text>
</comment>
<evidence type="ECO:0000256" key="5">
    <source>
        <dbReference type="ARBA" id="ARBA00022679"/>
    </source>
</evidence>
<keyword evidence="9 13" id="KW-0093">Biotin biosynthesis</keyword>
<comment type="cofactor">
    <cofactor evidence="13">
        <name>[2Fe-2S] cluster</name>
        <dbReference type="ChEBI" id="CHEBI:190135"/>
    </cofactor>
    <text evidence="13">Binds 1 [2Fe-2S] cluster. The cluster is coordinated with 3 cysteines and 1 arginine.</text>
</comment>
<accession>U6RK19</accession>
<dbReference type="GO" id="GO:0051537">
    <property type="term" value="F:2 iron, 2 sulfur cluster binding"/>
    <property type="evidence" value="ECO:0007669"/>
    <property type="project" value="UniProtKB-KW"/>
</dbReference>
<dbReference type="PATRIC" id="fig|1121098.3.peg.1538"/>
<evidence type="ECO:0000256" key="1">
    <source>
        <dbReference type="ARBA" id="ARBA00004942"/>
    </source>
</evidence>
<keyword evidence="17" id="KW-1185">Reference proteome</keyword>
<evidence type="ECO:0000256" key="12">
    <source>
        <dbReference type="ARBA" id="ARBA00051157"/>
    </source>
</evidence>
<dbReference type="SFLD" id="SFLDG01278">
    <property type="entry name" value="biotin_synthase_like"/>
    <property type="match status" value="1"/>
</dbReference>
<name>U6RK19_9BACT</name>
<dbReference type="EMBL" id="AQHY01000019">
    <property type="protein sequence ID" value="EOA55533.1"/>
    <property type="molecule type" value="Genomic_DNA"/>
</dbReference>
<dbReference type="AlphaFoldDB" id="U6RK19"/>
<dbReference type="EC" id="2.8.1.6" evidence="3 13"/>
<comment type="caution">
    <text evidence="16">The sequence shown here is derived from an EMBL/GenBank/DDBJ whole genome shotgun (WGS) entry which is preliminary data.</text>
</comment>
<dbReference type="InterPro" id="IPR058240">
    <property type="entry name" value="rSAM_sf"/>
</dbReference>
<feature type="binding site" evidence="13 14">
    <location>
        <position position="137"/>
    </location>
    <ligand>
        <name>[2Fe-2S] cluster</name>
        <dbReference type="ChEBI" id="CHEBI:190135"/>
    </ligand>
</feature>
<evidence type="ECO:0000256" key="8">
    <source>
        <dbReference type="ARBA" id="ARBA00022723"/>
    </source>
</evidence>
<dbReference type="Proteomes" id="UP000017831">
    <property type="component" value="Unassembled WGS sequence"/>
</dbReference>
<feature type="binding site" evidence="13 14">
    <location>
        <position position="197"/>
    </location>
    <ligand>
        <name>[2Fe-2S] cluster</name>
        <dbReference type="ChEBI" id="CHEBI:190135"/>
    </ligand>
</feature>
<comment type="pathway">
    <text evidence="1 13">Cofactor biosynthesis; biotin biosynthesis; biotin from 7,8-diaminononanoate: step 2/2.</text>
</comment>
<dbReference type="SFLD" id="SFLDS00029">
    <property type="entry name" value="Radical_SAM"/>
    <property type="match status" value="1"/>
</dbReference>
<dbReference type="STRING" id="1121098.HMPREF1534_01519"/>
<dbReference type="PROSITE" id="PS51918">
    <property type="entry name" value="RADICAL_SAM"/>
    <property type="match status" value="1"/>
</dbReference>
<evidence type="ECO:0000256" key="9">
    <source>
        <dbReference type="ARBA" id="ARBA00022756"/>
    </source>
</evidence>
<dbReference type="eggNOG" id="COG0502">
    <property type="taxonomic scope" value="Bacteria"/>
</dbReference>
<comment type="function">
    <text evidence="13">Catalyzes the conversion of dethiobiotin (DTB) to biotin by the insertion of a sulfur atom into dethiobiotin via a radical-based mechanism.</text>
</comment>
<dbReference type="PIRSF" id="PIRSF001619">
    <property type="entry name" value="Biotin_synth"/>
    <property type="match status" value="1"/>
</dbReference>
<dbReference type="InterPro" id="IPR006638">
    <property type="entry name" value="Elp3/MiaA/NifB-like_rSAM"/>
</dbReference>
<dbReference type="InterPro" id="IPR013785">
    <property type="entry name" value="Aldolase_TIM"/>
</dbReference>
<keyword evidence="6 13" id="KW-0949">S-adenosyl-L-methionine</keyword>
<reference evidence="16 17" key="1">
    <citation type="submission" date="2013-04" db="EMBL/GenBank/DDBJ databases">
        <title>The Genome Sequence of Bacteroides massiliensis DSM 17679.</title>
        <authorList>
            <consortium name="The Broad Institute Genomics Platform"/>
            <person name="Earl A."/>
            <person name="Ward D."/>
            <person name="Feldgarden M."/>
            <person name="Gevers D."/>
            <person name="Martens E."/>
            <person name="Fenner L."/>
            <person name="Roux V."/>
            <person name="Mallet M.N."/>
            <person name="Raoult D."/>
            <person name="Walker B."/>
            <person name="Young S."/>
            <person name="Zeng Q."/>
            <person name="Gargeya S."/>
            <person name="Fitzgerald M."/>
            <person name="Haas B."/>
            <person name="Abouelleil A."/>
            <person name="Allen A.W."/>
            <person name="Alvarado L."/>
            <person name="Arachchi H.M."/>
            <person name="Berlin A.M."/>
            <person name="Chapman S.B."/>
            <person name="Gainer-Dewar J."/>
            <person name="Goldberg J."/>
            <person name="Griggs A."/>
            <person name="Gujja S."/>
            <person name="Hansen M."/>
            <person name="Howarth C."/>
            <person name="Imamovic A."/>
            <person name="Ireland A."/>
            <person name="Larimer J."/>
            <person name="McCowan C."/>
            <person name="Murphy C."/>
            <person name="Pearson M."/>
            <person name="Poon T.W."/>
            <person name="Priest M."/>
            <person name="Roberts A."/>
            <person name="Saif S."/>
            <person name="Shea T."/>
            <person name="Sisk P."/>
            <person name="Sykes S."/>
            <person name="Wortman J."/>
            <person name="Nusbaum C."/>
            <person name="Birren B."/>
        </authorList>
    </citation>
    <scope>NUCLEOTIDE SEQUENCE [LARGE SCALE GENOMIC DNA]</scope>
    <source>
        <strain evidence="17">B84634 / Timone 84634 / DSM 17679 / JCM 13223</strain>
    </source>
</reference>
<keyword evidence="4 13" id="KW-0004">4Fe-4S</keyword>
<organism evidence="16 17">
    <name type="scientific">Phocaeicola massiliensis B84634 = Timone 84634 = DSM 17679 = JCM 13223</name>
    <dbReference type="NCBI Taxonomy" id="1121098"/>
    <lineage>
        <taxon>Bacteria</taxon>
        <taxon>Pseudomonadati</taxon>
        <taxon>Bacteroidota</taxon>
        <taxon>Bacteroidia</taxon>
        <taxon>Bacteroidales</taxon>
        <taxon>Bacteroidaceae</taxon>
        <taxon>Phocaeicola</taxon>
    </lineage>
</organism>
<evidence type="ECO:0000256" key="14">
    <source>
        <dbReference type="PIRSR" id="PIRSR001619-1"/>
    </source>
</evidence>
<dbReference type="Pfam" id="PF06968">
    <property type="entry name" value="BATS"/>
    <property type="match status" value="1"/>
</dbReference>
<evidence type="ECO:0000256" key="10">
    <source>
        <dbReference type="ARBA" id="ARBA00023004"/>
    </source>
</evidence>
<comment type="cofactor">
    <cofactor evidence="13 14">
        <name>[4Fe-4S] cluster</name>
        <dbReference type="ChEBI" id="CHEBI:49883"/>
    </cofactor>
    <text evidence="13 14">Binds 1 [4Fe-4S] cluster. The cluster is coordinated with 3 cysteines and an exchangeable S-adenosyl-L-methionine.</text>
</comment>
<proteinExistence type="inferred from homology"/>
<evidence type="ECO:0000256" key="3">
    <source>
        <dbReference type="ARBA" id="ARBA00012236"/>
    </source>
</evidence>
<dbReference type="SMART" id="SM00729">
    <property type="entry name" value="Elp3"/>
    <property type="match status" value="1"/>
</dbReference>
<dbReference type="UniPathway" id="UPA00078">
    <property type="reaction ID" value="UER00162"/>
</dbReference>
<comment type="subunit">
    <text evidence="13">Homodimer.</text>
</comment>
<gene>
    <name evidence="13" type="primary">bioB</name>
    <name evidence="16" type="ORF">HMPREF1534_01519</name>
</gene>
<dbReference type="InterPro" id="IPR010722">
    <property type="entry name" value="BATS_dom"/>
</dbReference>
<dbReference type="Gene3D" id="3.20.20.70">
    <property type="entry name" value="Aldolase class I"/>
    <property type="match status" value="1"/>
</dbReference>
<feature type="binding site" evidence="13 14">
    <location>
        <position position="105"/>
    </location>
    <ligand>
        <name>[2Fe-2S] cluster</name>
        <dbReference type="ChEBI" id="CHEBI:190135"/>
    </ligand>
</feature>
<dbReference type="SMART" id="SM00876">
    <property type="entry name" value="BATS"/>
    <property type="match status" value="1"/>
</dbReference>
<feature type="domain" description="Radical SAM core" evidence="15">
    <location>
        <begin position="43"/>
        <end position="269"/>
    </location>
</feature>
<sequence>MLNKLKNKVLSGEKITVEEAEWLAGEADKEELYEAASVITREMASGHFDMCSIINAKSGRCPENCKWCAQSAYYRTETEVYGLVDKAECKRQALYNEVQGIARFSLVTSGRKPGKQDMQQLCETFEYIASCSDIKLCASLGLLTEEELRRLHEVGVTRYHCNLETAPSFFPSLCSTHTQQEKIETLCAARRVGMDVCSGGIIGMGETMRQRIELAFLLRQLEVQSIPINLLQPIAGTPLEHAPRLAEEEILTTIALFRFINPTAYLRFAGGRSQLSPEAIGQALHIGINSAIVGDLLTTLGSKVSDDRKLIEAAGYTL</sequence>
<dbReference type="InterPro" id="IPR007197">
    <property type="entry name" value="rSAM"/>
</dbReference>
<dbReference type="GO" id="GO:0009102">
    <property type="term" value="P:biotin biosynthetic process"/>
    <property type="evidence" value="ECO:0007669"/>
    <property type="project" value="UniProtKB-UniRule"/>
</dbReference>
<protein>
    <recommendedName>
        <fullName evidence="3 13">Biotin synthase</fullName>
        <ecNumber evidence="3 13">2.8.1.6</ecNumber>
    </recommendedName>
</protein>
<evidence type="ECO:0000256" key="13">
    <source>
        <dbReference type="HAMAP-Rule" id="MF_01694"/>
    </source>
</evidence>
<evidence type="ECO:0000256" key="7">
    <source>
        <dbReference type="ARBA" id="ARBA00022714"/>
    </source>
</evidence>
<dbReference type="NCBIfam" id="TIGR00433">
    <property type="entry name" value="bioB"/>
    <property type="match status" value="1"/>
</dbReference>
<dbReference type="HOGENOM" id="CLU_033172_2_1_10"/>
<dbReference type="InterPro" id="IPR002684">
    <property type="entry name" value="Biotin_synth/BioAB"/>
</dbReference>
<dbReference type="InterPro" id="IPR024177">
    <property type="entry name" value="Biotin_synthase"/>
</dbReference>
<evidence type="ECO:0000313" key="16">
    <source>
        <dbReference type="EMBL" id="EOA55533.1"/>
    </source>
</evidence>